<comment type="subcellular location">
    <subcellularLocation>
        <location evidence="2">Membrane</location>
        <topology evidence="2">Multi-pass membrane protein</topology>
    </subcellularLocation>
    <subcellularLocation>
        <location evidence="1">Plastid</location>
        <location evidence="1">Chloroplast envelope</location>
    </subcellularLocation>
</comment>
<evidence type="ECO:0000256" key="3">
    <source>
        <dbReference type="ARBA" id="ARBA00006528"/>
    </source>
</evidence>
<dbReference type="PANTHER" id="PTHR10361">
    <property type="entry name" value="SODIUM-BILE ACID COTRANSPORTER"/>
    <property type="match status" value="1"/>
</dbReference>
<evidence type="ECO:0000313" key="9">
    <source>
        <dbReference type="Proteomes" id="UP001152561"/>
    </source>
</evidence>
<keyword evidence="4 7" id="KW-0812">Transmembrane</keyword>
<name>A0A9Q1L1Z7_9SOLA</name>
<dbReference type="Gene3D" id="1.20.1530.20">
    <property type="match status" value="1"/>
</dbReference>
<dbReference type="Pfam" id="PF01758">
    <property type="entry name" value="SBF"/>
    <property type="match status" value="1"/>
</dbReference>
<evidence type="ECO:0000256" key="1">
    <source>
        <dbReference type="ARBA" id="ARBA00004119"/>
    </source>
</evidence>
<evidence type="ECO:0000256" key="6">
    <source>
        <dbReference type="ARBA" id="ARBA00023136"/>
    </source>
</evidence>
<dbReference type="OrthoDB" id="203097at2759"/>
<gene>
    <name evidence="8" type="ORF">K7X08_028915</name>
</gene>
<evidence type="ECO:0000256" key="7">
    <source>
        <dbReference type="SAM" id="Phobius"/>
    </source>
</evidence>
<dbReference type="AlphaFoldDB" id="A0A9Q1L1Z7"/>
<reference evidence="9" key="1">
    <citation type="journal article" date="2023" name="Proc. Natl. Acad. Sci. U.S.A.">
        <title>Genomic and structural basis for evolution of tropane alkaloid biosynthesis.</title>
        <authorList>
            <person name="Wanga Y.-J."/>
            <person name="Taina T."/>
            <person name="Yua J.-Y."/>
            <person name="Lia J."/>
            <person name="Xua B."/>
            <person name="Chenc J."/>
            <person name="D'Auriad J.C."/>
            <person name="Huanga J.-P."/>
            <person name="Huanga S.-X."/>
        </authorList>
    </citation>
    <scope>NUCLEOTIDE SEQUENCE [LARGE SCALE GENOMIC DNA]</scope>
    <source>
        <strain evidence="9">cv. KIB-2019</strain>
    </source>
</reference>
<evidence type="ECO:0000256" key="5">
    <source>
        <dbReference type="ARBA" id="ARBA00022989"/>
    </source>
</evidence>
<dbReference type="GO" id="GO:0009941">
    <property type="term" value="C:chloroplast envelope"/>
    <property type="evidence" value="ECO:0007669"/>
    <property type="project" value="UniProtKB-SubCell"/>
</dbReference>
<keyword evidence="6 7" id="KW-0472">Membrane</keyword>
<organism evidence="8 9">
    <name type="scientific">Anisodus acutangulus</name>
    <dbReference type="NCBI Taxonomy" id="402998"/>
    <lineage>
        <taxon>Eukaryota</taxon>
        <taxon>Viridiplantae</taxon>
        <taxon>Streptophyta</taxon>
        <taxon>Embryophyta</taxon>
        <taxon>Tracheophyta</taxon>
        <taxon>Spermatophyta</taxon>
        <taxon>Magnoliopsida</taxon>
        <taxon>eudicotyledons</taxon>
        <taxon>Gunneridae</taxon>
        <taxon>Pentapetalae</taxon>
        <taxon>asterids</taxon>
        <taxon>lamiids</taxon>
        <taxon>Solanales</taxon>
        <taxon>Solanaceae</taxon>
        <taxon>Solanoideae</taxon>
        <taxon>Hyoscyameae</taxon>
        <taxon>Anisodus</taxon>
    </lineage>
</organism>
<comment type="similarity">
    <text evidence="3">Belongs to the bile acid:sodium symporter (BASS) (TC 2.A.28) family.</text>
</comment>
<feature type="transmembrane region" description="Helical" evidence="7">
    <location>
        <begin position="98"/>
        <end position="122"/>
    </location>
</feature>
<sequence>MILAGTYVPVHAIKLSISTLQVVVAPILLGSYLQSKFPRAVKIVTPFAPLLAVLTSSLLACSVFSENVVRLRSSMVGMSVSSDLSLFHRAQAILTSEYGAVVVSVLLLHSAGFFVGYLSAALSGLAEPQRRAISIEEEMQEDSTASDASQTEEAIVDDVMTVQRRSLAERLIPRHSMLFQIFQMLQPFISASVSNLADGISDEDEVFNECPQLVDSDELHSIKYTEQDRHMNIGSIGSTIAFQVGFQKKLVVMVMWKAKVLPELIS</sequence>
<evidence type="ECO:0000256" key="4">
    <source>
        <dbReference type="ARBA" id="ARBA00022692"/>
    </source>
</evidence>
<dbReference type="InterPro" id="IPR002657">
    <property type="entry name" value="BilAc:Na_symport/Acr3"/>
</dbReference>
<protein>
    <submittedName>
        <fullName evidence="8">Uncharacterized protein</fullName>
    </submittedName>
</protein>
<proteinExistence type="inferred from homology"/>
<feature type="transmembrane region" description="Helical" evidence="7">
    <location>
        <begin position="44"/>
        <end position="65"/>
    </location>
</feature>
<keyword evidence="5 7" id="KW-1133">Transmembrane helix</keyword>
<dbReference type="InterPro" id="IPR038770">
    <property type="entry name" value="Na+/solute_symporter_sf"/>
</dbReference>
<accession>A0A9Q1L1Z7</accession>
<dbReference type="Proteomes" id="UP001152561">
    <property type="component" value="Unassembled WGS sequence"/>
</dbReference>
<dbReference type="InterPro" id="IPR004710">
    <property type="entry name" value="Bilac:Na_transpt"/>
</dbReference>
<dbReference type="GO" id="GO:0016020">
    <property type="term" value="C:membrane"/>
    <property type="evidence" value="ECO:0007669"/>
    <property type="project" value="UniProtKB-SubCell"/>
</dbReference>
<dbReference type="PANTHER" id="PTHR10361:SF66">
    <property type="entry name" value="OS12G0170300 PROTEIN"/>
    <property type="match status" value="1"/>
</dbReference>
<evidence type="ECO:0000256" key="2">
    <source>
        <dbReference type="ARBA" id="ARBA00004141"/>
    </source>
</evidence>
<keyword evidence="9" id="KW-1185">Reference proteome</keyword>
<comment type="caution">
    <text evidence="8">The sequence shown here is derived from an EMBL/GenBank/DDBJ whole genome shotgun (WGS) entry which is preliminary data.</text>
</comment>
<evidence type="ECO:0000313" key="8">
    <source>
        <dbReference type="EMBL" id="KAJ8526438.1"/>
    </source>
</evidence>
<feature type="transmembrane region" description="Helical" evidence="7">
    <location>
        <begin position="12"/>
        <end position="32"/>
    </location>
</feature>
<dbReference type="EMBL" id="JAJAGQ010000024">
    <property type="protein sequence ID" value="KAJ8526438.1"/>
    <property type="molecule type" value="Genomic_DNA"/>
</dbReference>